<organism evidence="2 3">
    <name type="scientific">Diploptera punctata</name>
    <name type="common">Pacific beetle cockroach</name>
    <dbReference type="NCBI Taxonomy" id="6984"/>
    <lineage>
        <taxon>Eukaryota</taxon>
        <taxon>Metazoa</taxon>
        <taxon>Ecdysozoa</taxon>
        <taxon>Arthropoda</taxon>
        <taxon>Hexapoda</taxon>
        <taxon>Insecta</taxon>
        <taxon>Pterygota</taxon>
        <taxon>Neoptera</taxon>
        <taxon>Polyneoptera</taxon>
        <taxon>Dictyoptera</taxon>
        <taxon>Blattodea</taxon>
        <taxon>Blaberoidea</taxon>
        <taxon>Blaberidae</taxon>
        <taxon>Diplopterinae</taxon>
        <taxon>Diploptera</taxon>
    </lineage>
</organism>
<accession>A0AAD7ZNC8</accession>
<dbReference type="AlphaFoldDB" id="A0AAD7ZNC8"/>
<evidence type="ECO:0000313" key="3">
    <source>
        <dbReference type="Proteomes" id="UP001233999"/>
    </source>
</evidence>
<keyword evidence="1" id="KW-0732">Signal</keyword>
<gene>
    <name evidence="2" type="ORF">L9F63_021699</name>
</gene>
<evidence type="ECO:0000256" key="1">
    <source>
        <dbReference type="SAM" id="SignalP"/>
    </source>
</evidence>
<evidence type="ECO:0000313" key="2">
    <source>
        <dbReference type="EMBL" id="KAJ9583954.1"/>
    </source>
</evidence>
<reference evidence="2" key="2">
    <citation type="submission" date="2023-05" db="EMBL/GenBank/DDBJ databases">
        <authorList>
            <person name="Fouks B."/>
        </authorList>
    </citation>
    <scope>NUCLEOTIDE SEQUENCE</scope>
    <source>
        <strain evidence="2">Stay&amp;Tobe</strain>
        <tissue evidence="2">Testes</tissue>
    </source>
</reference>
<protein>
    <submittedName>
        <fullName evidence="2">Uncharacterized protein</fullName>
    </submittedName>
</protein>
<feature type="chain" id="PRO_5042153400" evidence="1">
    <location>
        <begin position="26"/>
        <end position="65"/>
    </location>
</feature>
<keyword evidence="3" id="KW-1185">Reference proteome</keyword>
<comment type="caution">
    <text evidence="2">The sequence shown here is derived from an EMBL/GenBank/DDBJ whole genome shotgun (WGS) entry which is preliminary data.</text>
</comment>
<reference evidence="2" key="1">
    <citation type="journal article" date="2023" name="IScience">
        <title>Live-bearing cockroach genome reveals convergent evolutionary mechanisms linked to viviparity in insects and beyond.</title>
        <authorList>
            <person name="Fouks B."/>
            <person name="Harrison M.C."/>
            <person name="Mikhailova A.A."/>
            <person name="Marchal E."/>
            <person name="English S."/>
            <person name="Carruthers M."/>
            <person name="Jennings E.C."/>
            <person name="Chiamaka E.L."/>
            <person name="Frigard R.A."/>
            <person name="Pippel M."/>
            <person name="Attardo G.M."/>
            <person name="Benoit J.B."/>
            <person name="Bornberg-Bauer E."/>
            <person name="Tobe S.S."/>
        </authorList>
    </citation>
    <scope>NUCLEOTIDE SEQUENCE</scope>
    <source>
        <strain evidence="2">Stay&amp;Tobe</strain>
    </source>
</reference>
<dbReference type="Proteomes" id="UP001233999">
    <property type="component" value="Unassembled WGS sequence"/>
</dbReference>
<dbReference type="EMBL" id="JASPKZ010007492">
    <property type="protein sequence ID" value="KAJ9583954.1"/>
    <property type="molecule type" value="Genomic_DNA"/>
</dbReference>
<sequence>WDQQPILVGILCFLLMMSRWQEVVASSAILGSGAEDVYRFAGNETHVDYFRLVLREGNSLLIGGR</sequence>
<name>A0AAD7ZNC8_DIPPU</name>
<proteinExistence type="predicted"/>
<feature type="signal peptide" evidence="1">
    <location>
        <begin position="1"/>
        <end position="25"/>
    </location>
</feature>
<feature type="non-terminal residue" evidence="2">
    <location>
        <position position="1"/>
    </location>
</feature>